<evidence type="ECO:0000256" key="2">
    <source>
        <dbReference type="ARBA" id="ARBA00006746"/>
    </source>
</evidence>
<keyword evidence="8 15" id="KW-0378">Hydrolase</keyword>
<dbReference type="NCBIfam" id="NF009557">
    <property type="entry name" value="PRK13009.1"/>
    <property type="match status" value="1"/>
</dbReference>
<feature type="active site" description="Proton acceptor" evidence="15">
    <location>
        <position position="136"/>
    </location>
</feature>
<dbReference type="GO" id="GO:0009089">
    <property type="term" value="P:lysine biosynthetic process via diaminopimelate"/>
    <property type="evidence" value="ECO:0007669"/>
    <property type="project" value="UniProtKB-UniRule"/>
</dbReference>
<dbReference type="InterPro" id="IPR002933">
    <property type="entry name" value="Peptidase_M20"/>
</dbReference>
<dbReference type="InterPro" id="IPR036264">
    <property type="entry name" value="Bact_exopeptidase_dim_dom"/>
</dbReference>
<dbReference type="CDD" id="cd03891">
    <property type="entry name" value="M20_DapE_proteobac"/>
    <property type="match status" value="1"/>
</dbReference>
<dbReference type="OrthoDB" id="9809784at2"/>
<dbReference type="SUPFAM" id="SSF53187">
    <property type="entry name" value="Zn-dependent exopeptidases"/>
    <property type="match status" value="1"/>
</dbReference>
<dbReference type="GO" id="GO:0006526">
    <property type="term" value="P:L-arginine biosynthetic process"/>
    <property type="evidence" value="ECO:0007669"/>
    <property type="project" value="TreeGrafter"/>
</dbReference>
<evidence type="ECO:0000256" key="5">
    <source>
        <dbReference type="ARBA" id="ARBA00022391"/>
    </source>
</evidence>
<organism evidence="17 18">
    <name type="scientific">Paramagnetospirillum caucaseum</name>
    <dbReference type="NCBI Taxonomy" id="1244869"/>
    <lineage>
        <taxon>Bacteria</taxon>
        <taxon>Pseudomonadati</taxon>
        <taxon>Pseudomonadota</taxon>
        <taxon>Alphaproteobacteria</taxon>
        <taxon>Rhodospirillales</taxon>
        <taxon>Magnetospirillaceae</taxon>
        <taxon>Paramagnetospirillum</taxon>
    </lineage>
</organism>
<dbReference type="GO" id="GO:0008270">
    <property type="term" value="F:zinc ion binding"/>
    <property type="evidence" value="ECO:0007669"/>
    <property type="project" value="UniProtKB-UniRule"/>
</dbReference>
<feature type="active site" evidence="15">
    <location>
        <position position="74"/>
    </location>
</feature>
<dbReference type="GO" id="GO:0008777">
    <property type="term" value="F:acetylornithine deacetylase activity"/>
    <property type="evidence" value="ECO:0007669"/>
    <property type="project" value="TreeGrafter"/>
</dbReference>
<comment type="pathway">
    <text evidence="1 15">Amino-acid biosynthesis; L-lysine biosynthesis via DAP pathway; LL-2,6-diaminopimelate from (S)-tetrahydrodipicolinate (succinylase route): step 3/3.</text>
</comment>
<comment type="similarity">
    <text evidence="2 15">Belongs to the peptidase M20A family. DapE subfamily.</text>
</comment>
<sequence length="379" mass="40134">MSLSDPVGLAQALIRRPSVTPEDAGALDVLAGALEELGFTCHHIRSNTGGPEIRNLYARLGTEAPNVCFAGHTDVVPPGKGWTVEPFEGGIDQGRLFGRGAADMKGAIACFVAAVARLLKDGAPKGSLSLLITGDEEGPAVDGTVKVLDWLAAKGERIDCCIVGEPTNPRRLGDMMKIGRRGSLNCRLAVFGTQGHSAYPHLADNPIPRLLDILRHLTEKPLDEGTPHFQASTLALTTVDVGNPATNVIPAEARAGFNIRFNDLHSGASLERWIRDVAAQAGGAVEVTVEVSGESFLTPPGPLSEAIAQAAFEVTGLRPEPSTSGGTSDARFIKNHCPVVEFGLVGQTMHKTDEHVAVADMEALAEIYRRVLLRLTARP</sequence>
<dbReference type="InterPro" id="IPR050072">
    <property type="entry name" value="Peptidase_M20A"/>
</dbReference>
<dbReference type="GO" id="GO:0050897">
    <property type="term" value="F:cobalt ion binding"/>
    <property type="evidence" value="ECO:0007669"/>
    <property type="project" value="UniProtKB-UniRule"/>
</dbReference>
<dbReference type="HAMAP" id="MF_01690">
    <property type="entry name" value="DapE"/>
    <property type="match status" value="1"/>
</dbReference>
<dbReference type="eggNOG" id="COG0624">
    <property type="taxonomic scope" value="Bacteria"/>
</dbReference>
<feature type="binding site" evidence="15">
    <location>
        <position position="103"/>
    </location>
    <ligand>
        <name>Zn(2+)</name>
        <dbReference type="ChEBI" id="CHEBI:29105"/>
        <label>2</label>
    </ligand>
</feature>
<feature type="binding site" evidence="15">
    <location>
        <position position="103"/>
    </location>
    <ligand>
        <name>Zn(2+)</name>
        <dbReference type="ChEBI" id="CHEBI:29105"/>
        <label>1</label>
    </ligand>
</feature>
<gene>
    <name evidence="15" type="primary">dapE</name>
    <name evidence="17" type="ORF">H261_16019</name>
</gene>
<dbReference type="PANTHER" id="PTHR43808">
    <property type="entry name" value="ACETYLORNITHINE DEACETYLASE"/>
    <property type="match status" value="1"/>
</dbReference>
<proteinExistence type="inferred from homology"/>
<keyword evidence="9 15" id="KW-0862">Zinc</keyword>
<evidence type="ECO:0000256" key="13">
    <source>
        <dbReference type="ARBA" id="ARBA00031891"/>
    </source>
</evidence>
<dbReference type="PANTHER" id="PTHR43808:SF31">
    <property type="entry name" value="N-ACETYL-L-CITRULLINE DEACETYLASE"/>
    <property type="match status" value="1"/>
</dbReference>
<dbReference type="GO" id="GO:0019877">
    <property type="term" value="P:diaminopimelate biosynthetic process"/>
    <property type="evidence" value="ECO:0007669"/>
    <property type="project" value="UniProtKB-UniRule"/>
</dbReference>
<evidence type="ECO:0000256" key="3">
    <source>
        <dbReference type="ARBA" id="ARBA00011738"/>
    </source>
</evidence>
<evidence type="ECO:0000256" key="9">
    <source>
        <dbReference type="ARBA" id="ARBA00022833"/>
    </source>
</evidence>
<feature type="binding site" evidence="15">
    <location>
        <position position="350"/>
    </location>
    <ligand>
        <name>Zn(2+)</name>
        <dbReference type="ChEBI" id="CHEBI:29105"/>
        <label>2</label>
    </ligand>
</feature>
<evidence type="ECO:0000256" key="7">
    <source>
        <dbReference type="ARBA" id="ARBA00022723"/>
    </source>
</evidence>
<comment type="subunit">
    <text evidence="3 15">Homodimer.</text>
</comment>
<dbReference type="InterPro" id="IPR011650">
    <property type="entry name" value="Peptidase_M20_dimer"/>
</dbReference>
<comment type="caution">
    <text evidence="17">The sequence shown here is derived from an EMBL/GenBank/DDBJ whole genome shotgun (WGS) entry which is preliminary data.</text>
</comment>
<dbReference type="Proteomes" id="UP000011744">
    <property type="component" value="Unassembled WGS sequence"/>
</dbReference>
<evidence type="ECO:0000256" key="1">
    <source>
        <dbReference type="ARBA" id="ARBA00005130"/>
    </source>
</evidence>
<feature type="domain" description="Peptidase M20 dimerisation" evidence="16">
    <location>
        <begin position="178"/>
        <end position="282"/>
    </location>
</feature>
<evidence type="ECO:0000259" key="16">
    <source>
        <dbReference type="Pfam" id="PF07687"/>
    </source>
</evidence>
<evidence type="ECO:0000256" key="4">
    <source>
        <dbReference type="ARBA" id="ARBA00011921"/>
    </source>
</evidence>
<dbReference type="InterPro" id="IPR005941">
    <property type="entry name" value="DapE_proteobac"/>
</dbReference>
<dbReference type="STRING" id="1244869.H261_16019"/>
<keyword evidence="11 15" id="KW-0457">Lysine biosynthesis</keyword>
<evidence type="ECO:0000256" key="11">
    <source>
        <dbReference type="ARBA" id="ARBA00023154"/>
    </source>
</evidence>
<dbReference type="SUPFAM" id="SSF55031">
    <property type="entry name" value="Bacterial exopeptidase dimerisation domain"/>
    <property type="match status" value="1"/>
</dbReference>
<feature type="binding site" evidence="15">
    <location>
        <position position="72"/>
    </location>
    <ligand>
        <name>Zn(2+)</name>
        <dbReference type="ChEBI" id="CHEBI:29105"/>
        <label>1</label>
    </ligand>
</feature>
<dbReference type="EMBL" id="AONQ01000048">
    <property type="protein sequence ID" value="EME68903.1"/>
    <property type="molecule type" value="Genomic_DNA"/>
</dbReference>
<dbReference type="GO" id="GO:0009014">
    <property type="term" value="F:succinyl-diaminopimelate desuccinylase activity"/>
    <property type="evidence" value="ECO:0007669"/>
    <property type="project" value="UniProtKB-UniRule"/>
</dbReference>
<keyword evidence="12 15" id="KW-0170">Cobalt</keyword>
<dbReference type="PATRIC" id="fig|1244869.3.peg.3212"/>
<keyword evidence="7 15" id="KW-0479">Metal-binding</keyword>
<dbReference type="RefSeq" id="WP_008619421.1">
    <property type="nucleotide sequence ID" value="NZ_AONQ01000048.1"/>
</dbReference>
<keyword evidence="18" id="KW-1185">Reference proteome</keyword>
<evidence type="ECO:0000256" key="14">
    <source>
        <dbReference type="ARBA" id="ARBA00051301"/>
    </source>
</evidence>
<dbReference type="AlphaFoldDB" id="M3A7X0"/>
<evidence type="ECO:0000256" key="10">
    <source>
        <dbReference type="ARBA" id="ARBA00022915"/>
    </source>
</evidence>
<evidence type="ECO:0000256" key="6">
    <source>
        <dbReference type="ARBA" id="ARBA00022605"/>
    </source>
</evidence>
<reference evidence="17 18" key="1">
    <citation type="journal article" date="2014" name="Genome Announc.">
        <title>Draft Genome Sequence of Magnetospirillum sp. Strain SO-1, a Freshwater Magnetotactic Bacterium Isolated from the Ol'khovka River, Russia.</title>
        <authorList>
            <person name="Grouzdev D.S."/>
            <person name="Dziuba M.V."/>
            <person name="Sukhacheva M.S."/>
            <person name="Mardanov A.V."/>
            <person name="Beletskiy A.V."/>
            <person name="Kuznetsov B.B."/>
            <person name="Skryabin K.G."/>
        </authorList>
    </citation>
    <scope>NUCLEOTIDE SEQUENCE [LARGE SCALE GENOMIC DNA]</scope>
    <source>
        <strain evidence="17 18">SO-1</strain>
    </source>
</reference>
<dbReference type="EC" id="3.5.1.18" evidence="4 15"/>
<evidence type="ECO:0000256" key="12">
    <source>
        <dbReference type="ARBA" id="ARBA00023285"/>
    </source>
</evidence>
<comment type="function">
    <text evidence="15">Catalyzes the hydrolysis of N-succinyl-L,L-diaminopimelic acid (SDAP), forming succinate and LL-2,6-diaminopimelate (DAP), an intermediate involved in the bacterial biosynthesis of lysine and meso-diaminopimelic acid, an essential component of bacterial cell walls.</text>
</comment>
<comment type="cofactor">
    <cofactor evidence="15">
        <name>Zn(2+)</name>
        <dbReference type="ChEBI" id="CHEBI:29105"/>
    </cofactor>
    <cofactor evidence="15">
        <name>Co(2+)</name>
        <dbReference type="ChEBI" id="CHEBI:48828"/>
    </cofactor>
    <text evidence="15">Binds 2 Zn(2+) or Co(2+) ions per subunit.</text>
</comment>
<dbReference type="NCBIfam" id="TIGR01246">
    <property type="entry name" value="dapE_proteo"/>
    <property type="match status" value="1"/>
</dbReference>
<comment type="catalytic activity">
    <reaction evidence="14 15">
        <text>N-succinyl-(2S,6S)-2,6-diaminopimelate + H2O = (2S,6S)-2,6-diaminopimelate + succinate</text>
        <dbReference type="Rhea" id="RHEA:22608"/>
        <dbReference type="ChEBI" id="CHEBI:15377"/>
        <dbReference type="ChEBI" id="CHEBI:30031"/>
        <dbReference type="ChEBI" id="CHEBI:57609"/>
        <dbReference type="ChEBI" id="CHEBI:58087"/>
        <dbReference type="EC" id="3.5.1.18"/>
    </reaction>
</comment>
<keyword evidence="10 15" id="KW-0220">Diaminopimelate biosynthesis</keyword>
<evidence type="ECO:0000313" key="17">
    <source>
        <dbReference type="EMBL" id="EME68903.1"/>
    </source>
</evidence>
<evidence type="ECO:0000313" key="18">
    <source>
        <dbReference type="Proteomes" id="UP000011744"/>
    </source>
</evidence>
<feature type="binding site" evidence="15">
    <location>
        <position position="165"/>
    </location>
    <ligand>
        <name>Zn(2+)</name>
        <dbReference type="ChEBI" id="CHEBI:29105"/>
        <label>1</label>
    </ligand>
</feature>
<evidence type="ECO:0000256" key="15">
    <source>
        <dbReference type="HAMAP-Rule" id="MF_01690"/>
    </source>
</evidence>
<accession>M3A7X0</accession>
<dbReference type="Gene3D" id="3.40.630.10">
    <property type="entry name" value="Zn peptidases"/>
    <property type="match status" value="2"/>
</dbReference>
<feature type="binding site" evidence="15">
    <location>
        <position position="137"/>
    </location>
    <ligand>
        <name>Zn(2+)</name>
        <dbReference type="ChEBI" id="CHEBI:29105"/>
        <label>2</label>
    </ligand>
</feature>
<dbReference type="Pfam" id="PF07687">
    <property type="entry name" value="M20_dimer"/>
    <property type="match status" value="1"/>
</dbReference>
<dbReference type="UniPathway" id="UPA00034">
    <property type="reaction ID" value="UER00021"/>
</dbReference>
<protein>
    <recommendedName>
        <fullName evidence="5 15">Succinyl-diaminopimelate desuccinylase</fullName>
        <shortName evidence="15">SDAP desuccinylase</shortName>
        <ecNumber evidence="4 15">3.5.1.18</ecNumber>
    </recommendedName>
    <alternativeName>
        <fullName evidence="13 15">N-succinyl-LL-2,6-diaminoheptanedioate amidohydrolase</fullName>
    </alternativeName>
</protein>
<keyword evidence="6 15" id="KW-0028">Amino-acid biosynthesis</keyword>
<evidence type="ECO:0000256" key="8">
    <source>
        <dbReference type="ARBA" id="ARBA00022801"/>
    </source>
</evidence>
<name>M3A7X0_9PROT</name>
<dbReference type="Pfam" id="PF01546">
    <property type="entry name" value="Peptidase_M20"/>
    <property type="match status" value="1"/>
</dbReference>